<keyword evidence="3" id="KW-1185">Reference proteome</keyword>
<proteinExistence type="predicted"/>
<accession>A0ABP6YBZ7</accession>
<dbReference type="EMBL" id="BAABCY010000083">
    <property type="protein sequence ID" value="GAA3580147.1"/>
    <property type="molecule type" value="Genomic_DNA"/>
</dbReference>
<dbReference type="Proteomes" id="UP001500954">
    <property type="component" value="Unassembled WGS sequence"/>
</dbReference>
<evidence type="ECO:0000313" key="2">
    <source>
        <dbReference type="EMBL" id="GAA3580147.1"/>
    </source>
</evidence>
<feature type="transmembrane region" description="Helical" evidence="1">
    <location>
        <begin position="5"/>
        <end position="23"/>
    </location>
</feature>
<protein>
    <submittedName>
        <fullName evidence="2">Uncharacterized protein</fullName>
    </submittedName>
</protein>
<sequence>MGSTILNYVLIVIGAAVALYANADETQNQYVLIAGIVVLMLGVYRVSRTIPGKDEEQDDSNDEL</sequence>
<organism evidence="2 3">
    <name type="scientific">Snuella lapsa</name>
    <dbReference type="NCBI Taxonomy" id="870481"/>
    <lineage>
        <taxon>Bacteria</taxon>
        <taxon>Pseudomonadati</taxon>
        <taxon>Bacteroidota</taxon>
        <taxon>Flavobacteriia</taxon>
        <taxon>Flavobacteriales</taxon>
        <taxon>Flavobacteriaceae</taxon>
        <taxon>Snuella</taxon>
    </lineage>
</organism>
<name>A0ABP6YBZ7_9FLAO</name>
<reference evidence="3" key="1">
    <citation type="journal article" date="2019" name="Int. J. Syst. Evol. Microbiol.">
        <title>The Global Catalogue of Microorganisms (GCM) 10K type strain sequencing project: providing services to taxonomists for standard genome sequencing and annotation.</title>
        <authorList>
            <consortium name="The Broad Institute Genomics Platform"/>
            <consortium name="The Broad Institute Genome Sequencing Center for Infectious Disease"/>
            <person name="Wu L."/>
            <person name="Ma J."/>
        </authorList>
    </citation>
    <scope>NUCLEOTIDE SEQUENCE [LARGE SCALE GENOMIC DNA]</scope>
    <source>
        <strain evidence="3">JCM 17111</strain>
    </source>
</reference>
<feature type="transmembrane region" description="Helical" evidence="1">
    <location>
        <begin position="29"/>
        <end position="47"/>
    </location>
</feature>
<keyword evidence="1" id="KW-0472">Membrane</keyword>
<comment type="caution">
    <text evidence="2">The sequence shown here is derived from an EMBL/GenBank/DDBJ whole genome shotgun (WGS) entry which is preliminary data.</text>
</comment>
<keyword evidence="1" id="KW-0812">Transmembrane</keyword>
<gene>
    <name evidence="2" type="ORF">GCM10022395_30850</name>
</gene>
<dbReference type="RefSeq" id="WP_345007315.1">
    <property type="nucleotide sequence ID" value="NZ_BAABCY010000083.1"/>
</dbReference>
<evidence type="ECO:0000313" key="3">
    <source>
        <dbReference type="Proteomes" id="UP001500954"/>
    </source>
</evidence>
<keyword evidence="1" id="KW-1133">Transmembrane helix</keyword>
<evidence type="ECO:0000256" key="1">
    <source>
        <dbReference type="SAM" id="Phobius"/>
    </source>
</evidence>